<sequence length="272" mass="29168">MAIFSGHLRIEAAARAGGKTALAAQSFRAPYHLSKPYWDAEAETLLVQVVNPTAGILEGDSLESAITVGPGAAVLVTTPSASRVFKMRDGSAVCRQAVTVAQGGWLEVLPEPLVPHRGCRYRQTTQAAVEPGGGLFLVDLLMPGRIAHRDEAWVWERLNLETEVRLGGELILRERLDMGGAELKALAALSGSGPKACFGNAVLIAEGAATWLPEVAGLHGDGVWLGVSALRRGGWSIKFVARDSIRLRATLKRLREVLAGFYPRMACDPRKL</sequence>
<dbReference type="PANTHER" id="PTHR33643:SF1">
    <property type="entry name" value="UREASE ACCESSORY PROTEIN D"/>
    <property type="match status" value="1"/>
</dbReference>
<protein>
    <recommendedName>
        <fullName evidence="3">Urease accessory protein UreD</fullName>
    </recommendedName>
</protein>
<dbReference type="Pfam" id="PF01774">
    <property type="entry name" value="UreD"/>
    <property type="match status" value="1"/>
</dbReference>
<dbReference type="KEGG" id="obg:Verru16b_02340"/>
<keyword evidence="2 3" id="KW-0143">Chaperone</keyword>
<comment type="subcellular location">
    <subcellularLocation>
        <location evidence="3">Cytoplasm</location>
    </subcellularLocation>
</comment>
<dbReference type="AlphaFoldDB" id="A0A1D8AWJ9"/>
<evidence type="ECO:0000256" key="3">
    <source>
        <dbReference type="HAMAP-Rule" id="MF_01384"/>
    </source>
</evidence>
<dbReference type="STRING" id="1838286.Verru16b_02340"/>
<keyword evidence="3" id="KW-0963">Cytoplasm</keyword>
<accession>A0A1D8AWJ9</accession>
<name>A0A1D8AWJ9_9BACT</name>
<dbReference type="PANTHER" id="PTHR33643">
    <property type="entry name" value="UREASE ACCESSORY PROTEIN D"/>
    <property type="match status" value="1"/>
</dbReference>
<organism evidence="4 5">
    <name type="scientific">Lacunisphaera limnophila</name>
    <dbReference type="NCBI Taxonomy" id="1838286"/>
    <lineage>
        <taxon>Bacteria</taxon>
        <taxon>Pseudomonadati</taxon>
        <taxon>Verrucomicrobiota</taxon>
        <taxon>Opitutia</taxon>
        <taxon>Opitutales</taxon>
        <taxon>Opitutaceae</taxon>
        <taxon>Lacunisphaera</taxon>
    </lineage>
</organism>
<keyword evidence="5" id="KW-1185">Reference proteome</keyword>
<evidence type="ECO:0000256" key="2">
    <source>
        <dbReference type="ARBA" id="ARBA00023186"/>
    </source>
</evidence>
<dbReference type="EMBL" id="CP016094">
    <property type="protein sequence ID" value="AOS45261.1"/>
    <property type="molecule type" value="Genomic_DNA"/>
</dbReference>
<evidence type="ECO:0000256" key="1">
    <source>
        <dbReference type="ARBA" id="ARBA00007177"/>
    </source>
</evidence>
<reference evidence="4 5" key="1">
    <citation type="submission" date="2016-06" db="EMBL/GenBank/DDBJ databases">
        <title>Three novel species with peptidoglycan cell walls form the new genus Lacunisphaera gen. nov. in the family Opitutaceae of the verrucomicrobial subdivision 4.</title>
        <authorList>
            <person name="Rast P."/>
            <person name="Gloeckner I."/>
            <person name="Jogler M."/>
            <person name="Boedeker C."/>
            <person name="Jeske O."/>
            <person name="Wiegand S."/>
            <person name="Reinhardt R."/>
            <person name="Schumann P."/>
            <person name="Rohde M."/>
            <person name="Spring S."/>
            <person name="Gloeckner F.O."/>
            <person name="Jogler C."/>
        </authorList>
    </citation>
    <scope>NUCLEOTIDE SEQUENCE [LARGE SCALE GENOMIC DNA]</scope>
    <source>
        <strain evidence="4 5">IG16b</strain>
    </source>
</reference>
<comment type="similarity">
    <text evidence="1 3">Belongs to the UreD family.</text>
</comment>
<dbReference type="Proteomes" id="UP000095228">
    <property type="component" value="Chromosome"/>
</dbReference>
<dbReference type="InterPro" id="IPR002669">
    <property type="entry name" value="UreD"/>
</dbReference>
<proteinExistence type="inferred from homology"/>
<evidence type="ECO:0000313" key="5">
    <source>
        <dbReference type="Proteomes" id="UP000095228"/>
    </source>
</evidence>
<comment type="subunit">
    <text evidence="3">UreD, UreF and UreG form a complex that acts as a GTP-hydrolysis-dependent molecular chaperone, activating the urease apoprotein by helping to assemble the nickel containing metallocenter of UreC. The UreE protein probably delivers the nickel.</text>
</comment>
<dbReference type="RefSeq" id="WP_237023402.1">
    <property type="nucleotide sequence ID" value="NZ_CP016094.1"/>
</dbReference>
<dbReference type="GO" id="GO:0016151">
    <property type="term" value="F:nickel cation binding"/>
    <property type="evidence" value="ECO:0007669"/>
    <property type="project" value="UniProtKB-UniRule"/>
</dbReference>
<dbReference type="GO" id="GO:0005737">
    <property type="term" value="C:cytoplasm"/>
    <property type="evidence" value="ECO:0007669"/>
    <property type="project" value="UniProtKB-SubCell"/>
</dbReference>
<comment type="function">
    <text evidence="3">Required for maturation of urease via the functional incorporation of the urease nickel metallocenter.</text>
</comment>
<dbReference type="HAMAP" id="MF_01384">
    <property type="entry name" value="UreD"/>
    <property type="match status" value="1"/>
</dbReference>
<gene>
    <name evidence="3 4" type="primary">ureD</name>
    <name evidence="4" type="ORF">Verru16b_02340</name>
</gene>
<evidence type="ECO:0000313" key="4">
    <source>
        <dbReference type="EMBL" id="AOS45261.1"/>
    </source>
</evidence>
<keyword evidence="3" id="KW-0996">Nickel insertion</keyword>